<organism evidence="2 3">
    <name type="scientific">Artemisia annua</name>
    <name type="common">Sweet wormwood</name>
    <dbReference type="NCBI Taxonomy" id="35608"/>
    <lineage>
        <taxon>Eukaryota</taxon>
        <taxon>Viridiplantae</taxon>
        <taxon>Streptophyta</taxon>
        <taxon>Embryophyta</taxon>
        <taxon>Tracheophyta</taxon>
        <taxon>Spermatophyta</taxon>
        <taxon>Magnoliopsida</taxon>
        <taxon>eudicotyledons</taxon>
        <taxon>Gunneridae</taxon>
        <taxon>Pentapetalae</taxon>
        <taxon>asterids</taxon>
        <taxon>campanulids</taxon>
        <taxon>Asterales</taxon>
        <taxon>Asteraceae</taxon>
        <taxon>Asteroideae</taxon>
        <taxon>Anthemideae</taxon>
        <taxon>Artemisiinae</taxon>
        <taxon>Artemisia</taxon>
    </lineage>
</organism>
<dbReference type="OrthoDB" id="1712383at2759"/>
<evidence type="ECO:0000313" key="3">
    <source>
        <dbReference type="Proteomes" id="UP000245207"/>
    </source>
</evidence>
<dbReference type="InterPro" id="IPR016189">
    <property type="entry name" value="Transl_init_fac_IF2/IF5_N"/>
</dbReference>
<keyword evidence="2" id="KW-0648">Protein biosynthesis</keyword>
<dbReference type="Pfam" id="PF01873">
    <property type="entry name" value="eIF-5_eIF-2B"/>
    <property type="match status" value="1"/>
</dbReference>
<dbReference type="GO" id="GO:0031369">
    <property type="term" value="F:translation initiation factor binding"/>
    <property type="evidence" value="ECO:0007669"/>
    <property type="project" value="TreeGrafter"/>
</dbReference>
<sequence length="127" mass="14488">MEYSYARVTRVKTRAMSPPRVRHEGIKKTVVVNFADLCQFMNRRPEHVMRFLLAKLGTTGSLDSYKKLEVNGRFVPKNLEGIMKQYAAKTLLFCRIAVQCLLDAKGVNGTLIYDKTSFVARPGKTWT</sequence>
<dbReference type="Gene3D" id="3.30.30.170">
    <property type="match status" value="1"/>
</dbReference>
<dbReference type="InterPro" id="IPR045196">
    <property type="entry name" value="IF2/IF5"/>
</dbReference>
<dbReference type="GO" id="GO:0003743">
    <property type="term" value="F:translation initiation factor activity"/>
    <property type="evidence" value="ECO:0007669"/>
    <property type="project" value="UniProtKB-KW"/>
</dbReference>
<comment type="caution">
    <text evidence="2">The sequence shown here is derived from an EMBL/GenBank/DDBJ whole genome shotgun (WGS) entry which is preliminary data.</text>
</comment>
<gene>
    <name evidence="2" type="ORF">CTI12_AA590770</name>
</gene>
<dbReference type="SUPFAM" id="SSF100966">
    <property type="entry name" value="Translation initiation factor 2 beta, aIF2beta, N-terminal domain"/>
    <property type="match status" value="1"/>
</dbReference>
<accession>A0A2U1KKX5</accession>
<feature type="domain" description="Translation initiation factor IF2/IF5" evidence="1">
    <location>
        <begin position="11"/>
        <end position="108"/>
    </location>
</feature>
<dbReference type="SMART" id="SM00653">
    <property type="entry name" value="eIF2B_5"/>
    <property type="match status" value="1"/>
</dbReference>
<protein>
    <submittedName>
        <fullName evidence="2">Eukaryotic translation initiation factor 2 subunit beta</fullName>
    </submittedName>
</protein>
<dbReference type="GO" id="GO:0003729">
    <property type="term" value="F:mRNA binding"/>
    <property type="evidence" value="ECO:0007669"/>
    <property type="project" value="TreeGrafter"/>
</dbReference>
<keyword evidence="3" id="KW-1185">Reference proteome</keyword>
<dbReference type="GO" id="GO:0001731">
    <property type="term" value="P:formation of translation preinitiation complex"/>
    <property type="evidence" value="ECO:0007669"/>
    <property type="project" value="TreeGrafter"/>
</dbReference>
<dbReference type="AlphaFoldDB" id="A0A2U1KKX5"/>
<dbReference type="Proteomes" id="UP000245207">
    <property type="component" value="Unassembled WGS sequence"/>
</dbReference>
<dbReference type="PANTHER" id="PTHR23001">
    <property type="entry name" value="EUKARYOTIC TRANSLATION INITIATION FACTOR"/>
    <property type="match status" value="1"/>
</dbReference>
<evidence type="ECO:0000313" key="2">
    <source>
        <dbReference type="EMBL" id="PWA37415.1"/>
    </source>
</evidence>
<proteinExistence type="predicted"/>
<dbReference type="EMBL" id="PKPP01016797">
    <property type="protein sequence ID" value="PWA37415.1"/>
    <property type="molecule type" value="Genomic_DNA"/>
</dbReference>
<reference evidence="2 3" key="1">
    <citation type="journal article" date="2018" name="Mol. Plant">
        <title>The genome of Artemisia annua provides insight into the evolution of Asteraceae family and artemisinin biosynthesis.</title>
        <authorList>
            <person name="Shen Q."/>
            <person name="Zhang L."/>
            <person name="Liao Z."/>
            <person name="Wang S."/>
            <person name="Yan T."/>
            <person name="Shi P."/>
            <person name="Liu M."/>
            <person name="Fu X."/>
            <person name="Pan Q."/>
            <person name="Wang Y."/>
            <person name="Lv Z."/>
            <person name="Lu X."/>
            <person name="Zhang F."/>
            <person name="Jiang W."/>
            <person name="Ma Y."/>
            <person name="Chen M."/>
            <person name="Hao X."/>
            <person name="Li L."/>
            <person name="Tang Y."/>
            <person name="Lv G."/>
            <person name="Zhou Y."/>
            <person name="Sun X."/>
            <person name="Brodelius P.E."/>
            <person name="Rose J.K.C."/>
            <person name="Tang K."/>
        </authorList>
    </citation>
    <scope>NUCLEOTIDE SEQUENCE [LARGE SCALE GENOMIC DNA]</scope>
    <source>
        <strain evidence="3">cv. Huhao1</strain>
        <tissue evidence="2">Leaf</tissue>
    </source>
</reference>
<dbReference type="InterPro" id="IPR002735">
    <property type="entry name" value="Transl_init_fac_IF2/IF5_dom"/>
</dbReference>
<dbReference type="STRING" id="35608.A0A2U1KKX5"/>
<evidence type="ECO:0000259" key="1">
    <source>
        <dbReference type="SMART" id="SM00653"/>
    </source>
</evidence>
<dbReference type="GO" id="GO:0005850">
    <property type="term" value="C:eukaryotic translation initiation factor 2 complex"/>
    <property type="evidence" value="ECO:0007669"/>
    <property type="project" value="TreeGrafter"/>
</dbReference>
<keyword evidence="2" id="KW-0396">Initiation factor</keyword>
<name>A0A2U1KKX5_ARTAN</name>
<dbReference type="PANTHER" id="PTHR23001:SF3">
    <property type="entry name" value="EUKARYOTIC TRANSLATION INITIATION FACTOR 2 SUBUNIT 2"/>
    <property type="match status" value="1"/>
</dbReference>